<dbReference type="InterPro" id="IPR013083">
    <property type="entry name" value="Znf_RING/FYVE/PHD"/>
</dbReference>
<dbReference type="SUPFAM" id="SSF48452">
    <property type="entry name" value="TPR-like"/>
    <property type="match status" value="1"/>
</dbReference>
<dbReference type="PANTHER" id="PTHR23327:SF42">
    <property type="entry name" value="LON PEPTIDASE N-TERMINAL DOMAIN AND RING FINGER PROTEIN C14F5.10C"/>
    <property type="match status" value="1"/>
</dbReference>
<dbReference type="InterPro" id="IPR015947">
    <property type="entry name" value="PUA-like_sf"/>
</dbReference>
<dbReference type="SMART" id="SM00184">
    <property type="entry name" value="RING"/>
    <property type="match status" value="2"/>
</dbReference>
<dbReference type="CDD" id="cd16514">
    <property type="entry name" value="RING-HC_LONFs_rpt2"/>
    <property type="match status" value="1"/>
</dbReference>
<dbReference type="InterPro" id="IPR001841">
    <property type="entry name" value="Znf_RING"/>
</dbReference>
<dbReference type="CDD" id="cd16513">
    <property type="entry name" value="RING-HC_LONFs_rpt1"/>
    <property type="match status" value="1"/>
</dbReference>
<proteinExistence type="predicted"/>
<evidence type="ECO:0000313" key="8">
    <source>
        <dbReference type="EMBL" id="KAG0728070.1"/>
    </source>
</evidence>
<dbReference type="Pfam" id="PF02190">
    <property type="entry name" value="LON_substr_bdg"/>
    <property type="match status" value="1"/>
</dbReference>
<dbReference type="SUPFAM" id="SSF88697">
    <property type="entry name" value="PUA domain-like"/>
    <property type="match status" value="1"/>
</dbReference>
<dbReference type="EMBL" id="JACEEZ010002677">
    <property type="protein sequence ID" value="KAG0728070.1"/>
    <property type="molecule type" value="Genomic_DNA"/>
</dbReference>
<keyword evidence="9" id="KW-1185">Reference proteome</keyword>
<gene>
    <name evidence="8" type="primary">LONRF3_1</name>
    <name evidence="8" type="ORF">GWK47_033263</name>
</gene>
<evidence type="ECO:0000256" key="1">
    <source>
        <dbReference type="ARBA" id="ARBA00022723"/>
    </source>
</evidence>
<feature type="region of interest" description="Disordered" evidence="5">
    <location>
        <begin position="535"/>
        <end position="560"/>
    </location>
</feature>
<dbReference type="OrthoDB" id="264917at2759"/>
<keyword evidence="2 4" id="KW-0863">Zinc-finger</keyword>
<dbReference type="GO" id="GO:0008270">
    <property type="term" value="F:zinc ion binding"/>
    <property type="evidence" value="ECO:0007669"/>
    <property type="project" value="UniProtKB-KW"/>
</dbReference>
<reference evidence="8" key="1">
    <citation type="submission" date="2020-07" db="EMBL/GenBank/DDBJ databases">
        <title>The High-quality genome of the commercially important snow crab, Chionoecetes opilio.</title>
        <authorList>
            <person name="Jeong J.-H."/>
            <person name="Ryu S."/>
        </authorList>
    </citation>
    <scope>NUCLEOTIDE SEQUENCE</scope>
    <source>
        <strain evidence="8">MADBK_172401_WGS</strain>
        <tissue evidence="8">Digestive gland</tissue>
    </source>
</reference>
<dbReference type="SUPFAM" id="SSF53098">
    <property type="entry name" value="Ribonuclease H-like"/>
    <property type="match status" value="1"/>
</dbReference>
<dbReference type="Gene3D" id="1.25.40.10">
    <property type="entry name" value="Tetratricopeptide repeat domain"/>
    <property type="match status" value="1"/>
</dbReference>
<feature type="domain" description="Lon N-terminal" evidence="7">
    <location>
        <begin position="698"/>
        <end position="914"/>
    </location>
</feature>
<sequence>MPCAHPSLANMSVLTGPVDKPAVGGLVTSEMFEKILKEQGPNQEIYVSYATLLAEKGQVVESLELLFHAYKLYSMHTDKLYEVISKVVDYLRLNWKESCPAPARNVFSCPLCWGVLYEPYTMGCGHTYCRRCLLKEQMKMCKVCQFKFKDKGIANLKPNVLVATLVDRWWKQEVAGVKLRTEGNHYFQNKQLEKALEAYTKAFNCGAPRAFIHLARTFNSVAPNMKEEIFQRIVKEMKALIRQETEEKDNSQDMEAMEEHEEVSADPFAELCDTTQADQEDDLEEDIKKELLAWKRSKEATLKKSHFPAKYRDQWVSLFIKYNTGIPSSAAVERLFSTAGDVLRPKRACLSEDNFEYLVFLKGNLHLLKQKFKLHRFDVSGSRADWWARRGGRRPIPGRAGAVPVLGPVRERGWCQASQDHLLLSNRSHVMHTMGQAEEALRDAEAATRCRPEWAKGYFRRAMALTSLGSFEDSVGALLQCAILEEANSMHNIKDEITKAFHRILVRLSCNRRYSIEARSSRHLHCYSRLADPPLIPVPDSGTSDSEDSEDGRKQSHCGAAAHPVEEVSLLRKIMDKFNHEIERNKKSSAGYVREADPLNYDKNDFECTLCYRHLHEPVTTPCGHSFCRSCLDRCLDHSTSCPLCKTSIKMFLAERRTSVTEFIDTAMHTVMPRECRERQRQHDEELDELAAAGKDSQHSIPIFIATLALPTISCPLHVFEPRYRLMIRRCMESGTREFGMCIPMDTAENGYADSGTMLEIRDVEYTADGRSIVNTVGSRRFRIVRKSVKDGYNTAAVEFLQDISVTSSNLAELHKLHDCVHSLASQWFESIEHLTKRRILVHFGPMPALEGEYWTIPNGPAWMWWVIAILPLDHRIQASSFLLSLDGFHLSILSETSLKRRLEILRKIVRCVLAQQRPPPAPPGAATQ</sequence>
<dbReference type="PANTHER" id="PTHR23327">
    <property type="entry name" value="RING FINGER PROTEIN 127"/>
    <property type="match status" value="1"/>
</dbReference>
<protein>
    <submittedName>
        <fullName evidence="8">LON peptidase N-terminal domain and RING finger protein 3</fullName>
    </submittedName>
</protein>
<dbReference type="PROSITE" id="PS50089">
    <property type="entry name" value="ZF_RING_2"/>
    <property type="match status" value="2"/>
</dbReference>
<name>A0A8J5D427_CHIOP</name>
<evidence type="ECO:0000256" key="4">
    <source>
        <dbReference type="PROSITE-ProRule" id="PRU00175"/>
    </source>
</evidence>
<feature type="domain" description="RING-type" evidence="6">
    <location>
        <begin position="109"/>
        <end position="145"/>
    </location>
</feature>
<organism evidence="8 9">
    <name type="scientific">Chionoecetes opilio</name>
    <name type="common">Atlantic snow crab</name>
    <name type="synonym">Cancer opilio</name>
    <dbReference type="NCBI Taxonomy" id="41210"/>
    <lineage>
        <taxon>Eukaryota</taxon>
        <taxon>Metazoa</taxon>
        <taxon>Ecdysozoa</taxon>
        <taxon>Arthropoda</taxon>
        <taxon>Crustacea</taxon>
        <taxon>Multicrustacea</taxon>
        <taxon>Malacostraca</taxon>
        <taxon>Eumalacostraca</taxon>
        <taxon>Eucarida</taxon>
        <taxon>Decapoda</taxon>
        <taxon>Pleocyemata</taxon>
        <taxon>Brachyura</taxon>
        <taxon>Eubrachyura</taxon>
        <taxon>Majoidea</taxon>
        <taxon>Majidae</taxon>
        <taxon>Chionoecetes</taxon>
    </lineage>
</organism>
<dbReference type="PROSITE" id="PS51787">
    <property type="entry name" value="LON_N"/>
    <property type="match status" value="1"/>
</dbReference>
<dbReference type="InterPro" id="IPR003111">
    <property type="entry name" value="Lon_prtase_N"/>
</dbReference>
<evidence type="ECO:0000313" key="9">
    <source>
        <dbReference type="Proteomes" id="UP000770661"/>
    </source>
</evidence>
<evidence type="ECO:0000259" key="7">
    <source>
        <dbReference type="PROSITE" id="PS51787"/>
    </source>
</evidence>
<evidence type="ECO:0000256" key="3">
    <source>
        <dbReference type="ARBA" id="ARBA00022833"/>
    </source>
</evidence>
<dbReference type="SUPFAM" id="SSF57850">
    <property type="entry name" value="RING/U-box"/>
    <property type="match status" value="2"/>
</dbReference>
<dbReference type="InterPro" id="IPR046336">
    <property type="entry name" value="Lon_prtase_N_sf"/>
</dbReference>
<dbReference type="Proteomes" id="UP000770661">
    <property type="component" value="Unassembled WGS sequence"/>
</dbReference>
<evidence type="ECO:0000256" key="2">
    <source>
        <dbReference type="ARBA" id="ARBA00022771"/>
    </source>
</evidence>
<dbReference type="InterPro" id="IPR017907">
    <property type="entry name" value="Znf_RING_CS"/>
</dbReference>
<dbReference type="GO" id="GO:0005737">
    <property type="term" value="C:cytoplasm"/>
    <property type="evidence" value="ECO:0007669"/>
    <property type="project" value="UniProtKB-ARBA"/>
</dbReference>
<dbReference type="Gene3D" id="3.30.40.10">
    <property type="entry name" value="Zinc/RING finger domain, C3HC4 (zinc finger)"/>
    <property type="match status" value="2"/>
</dbReference>
<dbReference type="GO" id="GO:0061630">
    <property type="term" value="F:ubiquitin protein ligase activity"/>
    <property type="evidence" value="ECO:0007669"/>
    <property type="project" value="TreeGrafter"/>
</dbReference>
<dbReference type="Pfam" id="PF13923">
    <property type="entry name" value="zf-C3HC4_2"/>
    <property type="match status" value="1"/>
</dbReference>
<evidence type="ECO:0000259" key="6">
    <source>
        <dbReference type="PROSITE" id="PS50089"/>
    </source>
</evidence>
<dbReference type="InterPro" id="IPR027370">
    <property type="entry name" value="Znf-RING_euk"/>
</dbReference>
<dbReference type="Pfam" id="PF13445">
    <property type="entry name" value="zf-RING_UBOX"/>
    <property type="match status" value="1"/>
</dbReference>
<dbReference type="InterPro" id="IPR012337">
    <property type="entry name" value="RNaseH-like_sf"/>
</dbReference>
<comment type="caution">
    <text evidence="8">The sequence shown here is derived from an EMBL/GenBank/DDBJ whole genome shotgun (WGS) entry which is preliminary data.</text>
</comment>
<keyword evidence="1" id="KW-0479">Metal-binding</keyword>
<dbReference type="PROSITE" id="PS00518">
    <property type="entry name" value="ZF_RING_1"/>
    <property type="match status" value="2"/>
</dbReference>
<evidence type="ECO:0000256" key="5">
    <source>
        <dbReference type="SAM" id="MobiDB-lite"/>
    </source>
</evidence>
<dbReference type="AlphaFoldDB" id="A0A8J5D427"/>
<dbReference type="InterPro" id="IPR011990">
    <property type="entry name" value="TPR-like_helical_dom_sf"/>
</dbReference>
<dbReference type="SMART" id="SM00464">
    <property type="entry name" value="LON"/>
    <property type="match status" value="1"/>
</dbReference>
<keyword evidence="3" id="KW-0862">Zinc</keyword>
<feature type="domain" description="RING-type" evidence="6">
    <location>
        <begin position="608"/>
        <end position="646"/>
    </location>
</feature>
<accession>A0A8J5D427</accession>
<dbReference type="Gene3D" id="2.30.130.40">
    <property type="entry name" value="LON domain-like"/>
    <property type="match status" value="1"/>
</dbReference>